<name>A0A368SLM9_SETIT</name>
<dbReference type="AlphaFoldDB" id="A0A368SLM9"/>
<dbReference type="EMBL" id="CM003536">
    <property type="protein sequence ID" value="RCV43339.1"/>
    <property type="molecule type" value="Genomic_DNA"/>
</dbReference>
<organism evidence="1">
    <name type="scientific">Setaria italica</name>
    <name type="common">Foxtail millet</name>
    <name type="synonym">Panicum italicum</name>
    <dbReference type="NCBI Taxonomy" id="4555"/>
    <lineage>
        <taxon>Eukaryota</taxon>
        <taxon>Viridiplantae</taxon>
        <taxon>Streptophyta</taxon>
        <taxon>Embryophyta</taxon>
        <taxon>Tracheophyta</taxon>
        <taxon>Spermatophyta</taxon>
        <taxon>Magnoliopsida</taxon>
        <taxon>Liliopsida</taxon>
        <taxon>Poales</taxon>
        <taxon>Poaceae</taxon>
        <taxon>PACMAD clade</taxon>
        <taxon>Panicoideae</taxon>
        <taxon>Panicodae</taxon>
        <taxon>Paniceae</taxon>
        <taxon>Cenchrinae</taxon>
        <taxon>Setaria</taxon>
    </lineage>
</organism>
<reference evidence="1" key="2">
    <citation type="submission" date="2015-07" db="EMBL/GenBank/DDBJ databases">
        <authorList>
            <person name="Noorani M."/>
        </authorList>
    </citation>
    <scope>NUCLEOTIDE SEQUENCE</scope>
    <source>
        <strain evidence="1">Yugu1</strain>
    </source>
</reference>
<protein>
    <submittedName>
        <fullName evidence="1">Uncharacterized protein</fullName>
    </submittedName>
</protein>
<gene>
    <name evidence="1" type="ORF">SETIT_9G286300v2</name>
</gene>
<evidence type="ECO:0000313" key="1">
    <source>
        <dbReference type="EMBL" id="RCV43339.1"/>
    </source>
</evidence>
<sequence length="137" mass="14788">MAELGFAGRVKPSISFALGWKRRCLFLCSLCSSCRLSGTAARWGGFCFSGMFRWELVLRSGSSRVGWFTSMEEAGGCGAKLKRPAADGLLPRISCSFPMFGVRPSIWTDGFGGLKFPCSLAITEAASALGPEEEEEQ</sequence>
<reference evidence="1" key="1">
    <citation type="journal article" date="2012" name="Nat. Biotechnol.">
        <title>Reference genome sequence of the model plant Setaria.</title>
        <authorList>
            <person name="Bennetzen J.L."/>
            <person name="Schmutz J."/>
            <person name="Wang H."/>
            <person name="Percifield R."/>
            <person name="Hawkins J."/>
            <person name="Pontaroli A.C."/>
            <person name="Estep M."/>
            <person name="Feng L."/>
            <person name="Vaughn J.N."/>
            <person name="Grimwood J."/>
            <person name="Jenkins J."/>
            <person name="Barry K."/>
            <person name="Lindquist E."/>
            <person name="Hellsten U."/>
            <person name="Deshpande S."/>
            <person name="Wang X."/>
            <person name="Wu X."/>
            <person name="Mitros T."/>
            <person name="Triplett J."/>
            <person name="Yang X."/>
            <person name="Ye C.Y."/>
            <person name="Mauro-Herrera M."/>
            <person name="Wang L."/>
            <person name="Li P."/>
            <person name="Sharma M."/>
            <person name="Sharma R."/>
            <person name="Ronald P.C."/>
            <person name="Panaud O."/>
            <person name="Kellogg E.A."/>
            <person name="Brutnell T.P."/>
            <person name="Doust A.N."/>
            <person name="Tuskan G.A."/>
            <person name="Rokhsar D."/>
            <person name="Devos K.M."/>
        </authorList>
    </citation>
    <scope>NUCLEOTIDE SEQUENCE [LARGE SCALE GENOMIC DNA]</scope>
    <source>
        <strain evidence="1">Yugu1</strain>
    </source>
</reference>
<accession>A0A368SLM9</accession>
<proteinExistence type="predicted"/>